<dbReference type="Proteomes" id="UP000886653">
    <property type="component" value="Unassembled WGS sequence"/>
</dbReference>
<organism evidence="1 2">
    <name type="scientific">Cronartium quercuum f. sp. fusiforme G11</name>
    <dbReference type="NCBI Taxonomy" id="708437"/>
    <lineage>
        <taxon>Eukaryota</taxon>
        <taxon>Fungi</taxon>
        <taxon>Dikarya</taxon>
        <taxon>Basidiomycota</taxon>
        <taxon>Pucciniomycotina</taxon>
        <taxon>Pucciniomycetes</taxon>
        <taxon>Pucciniales</taxon>
        <taxon>Coleosporiaceae</taxon>
        <taxon>Cronartium</taxon>
    </lineage>
</organism>
<keyword evidence="2" id="KW-1185">Reference proteome</keyword>
<sequence length="335" mass="38392">MEEDAAPDPQMKEEDILASKLIERLLPDEPDREVESVLSQYKKDTVIDFETLSTLRTIILSTTQNVVNRIDALKLILLKISPSEGTLRNSLRDSLTIRDTDMLSAGECLYFQNFLWEIIQKLSVHEELSLVAGKAYELLSDTLDLFWSTHLKTLIVVAESGRPKFWIKDYYTSALRSGTVRFHHSEYSLQTRIVRLFIRRKVGDHLEKDYPQLNVQNILSEIEAGVSLATTPKIKIFSSQIDAFRPLLGGLHNMDELSRQRVVLLLGYLAEDTVQISRKRKDIDQKLLLERCLNFQSMLKDIINQKIVGSREHKTLANYFLKSLTRRIENGGSAA</sequence>
<proteinExistence type="predicted"/>
<gene>
    <name evidence="1" type="ORF">CROQUDRAFT_530089</name>
</gene>
<evidence type="ECO:0000313" key="1">
    <source>
        <dbReference type="EMBL" id="KAG0146188.1"/>
    </source>
</evidence>
<reference evidence="1" key="1">
    <citation type="submission" date="2013-11" db="EMBL/GenBank/DDBJ databases">
        <title>Genome sequence of the fusiform rust pathogen reveals effectors for host alternation and coevolution with pine.</title>
        <authorList>
            <consortium name="DOE Joint Genome Institute"/>
            <person name="Smith K."/>
            <person name="Pendleton A."/>
            <person name="Kubisiak T."/>
            <person name="Anderson C."/>
            <person name="Salamov A."/>
            <person name="Aerts A."/>
            <person name="Riley R."/>
            <person name="Clum A."/>
            <person name="Lindquist E."/>
            <person name="Ence D."/>
            <person name="Campbell M."/>
            <person name="Kronenberg Z."/>
            <person name="Feau N."/>
            <person name="Dhillon B."/>
            <person name="Hamelin R."/>
            <person name="Burleigh J."/>
            <person name="Smith J."/>
            <person name="Yandell M."/>
            <person name="Nelson C."/>
            <person name="Grigoriev I."/>
            <person name="Davis J."/>
        </authorList>
    </citation>
    <scope>NUCLEOTIDE SEQUENCE</scope>
    <source>
        <strain evidence="1">G11</strain>
    </source>
</reference>
<dbReference type="AlphaFoldDB" id="A0A9P6NHS6"/>
<evidence type="ECO:0000313" key="2">
    <source>
        <dbReference type="Proteomes" id="UP000886653"/>
    </source>
</evidence>
<accession>A0A9P6NHS6</accession>
<comment type="caution">
    <text evidence="1">The sequence shown here is derived from an EMBL/GenBank/DDBJ whole genome shotgun (WGS) entry which is preliminary data.</text>
</comment>
<name>A0A9P6NHS6_9BASI</name>
<protein>
    <submittedName>
        <fullName evidence="1">Uncharacterized protein</fullName>
    </submittedName>
</protein>
<dbReference type="EMBL" id="MU167264">
    <property type="protein sequence ID" value="KAG0146188.1"/>
    <property type="molecule type" value="Genomic_DNA"/>
</dbReference>